<dbReference type="Proteomes" id="UP000239089">
    <property type="component" value="Unassembled WGS sequence"/>
</dbReference>
<proteinExistence type="predicted"/>
<reference evidence="1 2" key="1">
    <citation type="journal article" date="2018" name="Arch. Microbiol.">
        <title>New insights into the metabolic potential of the phototrophic purple bacterium Rhodopila globiformis DSM 161(T) from its draft genome sequence and evidence for a vanadium-dependent nitrogenase.</title>
        <authorList>
            <person name="Imhoff J.F."/>
            <person name="Rahn T."/>
            <person name="Kunzel S."/>
            <person name="Neulinger S.C."/>
        </authorList>
    </citation>
    <scope>NUCLEOTIDE SEQUENCE [LARGE SCALE GENOMIC DNA]</scope>
    <source>
        <strain evidence="1 2">DSM 16996</strain>
    </source>
</reference>
<evidence type="ECO:0000313" key="2">
    <source>
        <dbReference type="Proteomes" id="UP000239089"/>
    </source>
</evidence>
<organism evidence="1 2">
    <name type="scientific">Rhodoblastus sphagnicola</name>
    <dbReference type="NCBI Taxonomy" id="333368"/>
    <lineage>
        <taxon>Bacteria</taxon>
        <taxon>Pseudomonadati</taxon>
        <taxon>Pseudomonadota</taxon>
        <taxon>Alphaproteobacteria</taxon>
        <taxon>Hyphomicrobiales</taxon>
        <taxon>Rhodoblastaceae</taxon>
        <taxon>Rhodoblastus</taxon>
    </lineage>
</organism>
<name>A0A2S6NB02_9HYPH</name>
<gene>
    <name evidence="1" type="ORF">CCR94_08045</name>
</gene>
<dbReference type="EMBL" id="NHSJ01000050">
    <property type="protein sequence ID" value="PPQ31777.1"/>
    <property type="molecule type" value="Genomic_DNA"/>
</dbReference>
<comment type="caution">
    <text evidence="1">The sequence shown here is derived from an EMBL/GenBank/DDBJ whole genome shotgun (WGS) entry which is preliminary data.</text>
</comment>
<sequence>MIAMKQVLIPAAFNPAARTVDFSNVSGFVPARLLAIVNSSARAVIYDPTSFGLGITSISGSVITLQANVAAQGASDRVIAFYDDGKSAATAAMQPALNADGGALSHVTNFPSTQTIAGAVTATDGGAPITGATLPTGGSGLTGWLSAIWSKLSGTLAVSWTGQSVAATQSGAWSVSVSNLPTTQAISATSLPLPSGAATAVNQPVLNADGGSLAHITNFPSTQTVSGSVSVTNLPSTQAVSWSGQTVGVSSLPSLPAGANTIGSVNVANYPASQTVSDTQSAPFSGVVAMTAGTVYGAQRSVGVLCTSSGNVQLQLSDGSGLTLPVAPGWQTFPFAVVQIVAAGTTATASFFNLK</sequence>
<evidence type="ECO:0000313" key="1">
    <source>
        <dbReference type="EMBL" id="PPQ31777.1"/>
    </source>
</evidence>
<dbReference type="AlphaFoldDB" id="A0A2S6NB02"/>
<accession>A0A2S6NB02</accession>
<keyword evidence="2" id="KW-1185">Reference proteome</keyword>
<protein>
    <submittedName>
        <fullName evidence="1">Uncharacterized protein</fullName>
    </submittedName>
</protein>